<protein>
    <submittedName>
        <fullName evidence="2">Uncharacterized protein</fullName>
    </submittedName>
</protein>
<reference evidence="2" key="1">
    <citation type="submission" date="2023-01" db="EMBL/GenBank/DDBJ databases">
        <title>Genome assembly of the deep-sea coral Lophelia pertusa.</title>
        <authorList>
            <person name="Herrera S."/>
            <person name="Cordes E."/>
        </authorList>
    </citation>
    <scope>NUCLEOTIDE SEQUENCE</scope>
    <source>
        <strain evidence="2">USNM1676648</strain>
        <tissue evidence="2">Polyp</tissue>
    </source>
</reference>
<name>A0A9X0D898_9CNID</name>
<proteinExistence type="predicted"/>
<evidence type="ECO:0000313" key="2">
    <source>
        <dbReference type="EMBL" id="KAJ7388559.1"/>
    </source>
</evidence>
<dbReference type="AlphaFoldDB" id="A0A9X0D898"/>
<dbReference type="OrthoDB" id="5979840at2759"/>
<keyword evidence="3" id="KW-1185">Reference proteome</keyword>
<accession>A0A9X0D898</accession>
<comment type="caution">
    <text evidence="2">The sequence shown here is derived from an EMBL/GenBank/DDBJ whole genome shotgun (WGS) entry which is preliminary data.</text>
</comment>
<sequence>MASAASVAIGGAAAAVMNDSADEDEVVDFVKYTICGILASPLFDKKAIQQKSFKLSEAYCLLWQNSRTGDVDGRQGSKAKIGGGRLCSSPGSNSPGKNFHRV</sequence>
<dbReference type="EMBL" id="MU825461">
    <property type="protein sequence ID" value="KAJ7388559.1"/>
    <property type="molecule type" value="Genomic_DNA"/>
</dbReference>
<dbReference type="Proteomes" id="UP001163046">
    <property type="component" value="Unassembled WGS sequence"/>
</dbReference>
<feature type="region of interest" description="Disordered" evidence="1">
    <location>
        <begin position="68"/>
        <end position="102"/>
    </location>
</feature>
<gene>
    <name evidence="2" type="ORF">OS493_036926</name>
</gene>
<organism evidence="2 3">
    <name type="scientific">Desmophyllum pertusum</name>
    <dbReference type="NCBI Taxonomy" id="174260"/>
    <lineage>
        <taxon>Eukaryota</taxon>
        <taxon>Metazoa</taxon>
        <taxon>Cnidaria</taxon>
        <taxon>Anthozoa</taxon>
        <taxon>Hexacorallia</taxon>
        <taxon>Scleractinia</taxon>
        <taxon>Caryophylliina</taxon>
        <taxon>Caryophylliidae</taxon>
        <taxon>Desmophyllum</taxon>
    </lineage>
</organism>
<evidence type="ECO:0000313" key="3">
    <source>
        <dbReference type="Proteomes" id="UP001163046"/>
    </source>
</evidence>
<evidence type="ECO:0000256" key="1">
    <source>
        <dbReference type="SAM" id="MobiDB-lite"/>
    </source>
</evidence>